<comment type="caution">
    <text evidence="12">Lacks conserved residue(s) required for the propagation of feature annotation.</text>
</comment>
<evidence type="ECO:0000259" key="14">
    <source>
        <dbReference type="PROSITE" id="PS50880"/>
    </source>
</evidence>
<dbReference type="PIRSF" id="PIRSF002811">
    <property type="entry name" value="DnaG"/>
    <property type="match status" value="1"/>
</dbReference>
<dbReference type="Pfam" id="PF08278">
    <property type="entry name" value="DnaG_DnaB_bind"/>
    <property type="match status" value="1"/>
</dbReference>
<dbReference type="InterPro" id="IPR006295">
    <property type="entry name" value="DNA_primase_DnaG"/>
</dbReference>
<dbReference type="InterPro" id="IPR013173">
    <property type="entry name" value="DNA_primase_DnaG_DnaB-bd_dom"/>
</dbReference>
<dbReference type="SMART" id="SM00493">
    <property type="entry name" value="TOPRIM"/>
    <property type="match status" value="1"/>
</dbReference>
<dbReference type="InterPro" id="IPR036977">
    <property type="entry name" value="DNA_primase_Znf_CHC2"/>
</dbReference>
<evidence type="ECO:0000256" key="9">
    <source>
        <dbReference type="ARBA" id="ARBA00022842"/>
    </source>
</evidence>
<gene>
    <name evidence="12" type="primary">dnaG</name>
    <name evidence="15" type="ORF">CATYP_07750</name>
</gene>
<evidence type="ECO:0000256" key="7">
    <source>
        <dbReference type="ARBA" id="ARBA00022771"/>
    </source>
</evidence>
<dbReference type="PANTHER" id="PTHR30313">
    <property type="entry name" value="DNA PRIMASE"/>
    <property type="match status" value="1"/>
</dbReference>
<keyword evidence="6 13" id="KW-0479">Metal-binding</keyword>
<dbReference type="Gene3D" id="1.10.860.10">
    <property type="entry name" value="DNAb Helicase, Chain A"/>
    <property type="match status" value="1"/>
</dbReference>
<dbReference type="Pfam" id="PF13662">
    <property type="entry name" value="Toprim_4"/>
    <property type="match status" value="1"/>
</dbReference>
<comment type="cofactor">
    <cofactor evidence="13">
        <name>Zn(2+)</name>
        <dbReference type="ChEBI" id="CHEBI:29105"/>
    </cofactor>
    <text evidence="13">Binds 1 zinc ion per monomer.</text>
</comment>
<comment type="similarity">
    <text evidence="12 13">Belongs to the DnaG primase family.</text>
</comment>
<dbReference type="Gene3D" id="3.90.980.10">
    <property type="entry name" value="DNA primase, catalytic core, N-terminal domain"/>
    <property type="match status" value="1"/>
</dbReference>
<dbReference type="InterPro" id="IPR030846">
    <property type="entry name" value="DnaG_bac"/>
</dbReference>
<dbReference type="CDD" id="cd03364">
    <property type="entry name" value="TOPRIM_DnaG_primases"/>
    <property type="match status" value="1"/>
</dbReference>
<name>A0ABN4DDG4_9CORY</name>
<comment type="subunit">
    <text evidence="12">Monomer. Interacts with DnaB.</text>
</comment>
<keyword evidence="7" id="KW-0863">Zinc-finger</keyword>
<dbReference type="InterPro" id="IPR006171">
    <property type="entry name" value="TOPRIM_dom"/>
</dbReference>
<dbReference type="SUPFAM" id="SSF56731">
    <property type="entry name" value="DNA primase core"/>
    <property type="match status" value="1"/>
</dbReference>
<evidence type="ECO:0000256" key="1">
    <source>
        <dbReference type="ARBA" id="ARBA00022478"/>
    </source>
</evidence>
<keyword evidence="11 12" id="KW-0804">Transcription</keyword>
<evidence type="ECO:0000256" key="2">
    <source>
        <dbReference type="ARBA" id="ARBA00022515"/>
    </source>
</evidence>
<keyword evidence="2 12" id="KW-0639">Primosome</keyword>
<dbReference type="Gene3D" id="3.40.1360.10">
    <property type="match status" value="1"/>
</dbReference>
<dbReference type="EMBL" id="CP008944">
    <property type="protein sequence ID" value="AIG64495.1"/>
    <property type="molecule type" value="Genomic_DNA"/>
</dbReference>
<evidence type="ECO:0000256" key="4">
    <source>
        <dbReference type="ARBA" id="ARBA00022695"/>
    </source>
</evidence>
<dbReference type="Pfam" id="PF10410">
    <property type="entry name" value="DnaB_bind"/>
    <property type="match status" value="1"/>
</dbReference>
<reference evidence="15 16" key="1">
    <citation type="submission" date="2014-07" db="EMBL/GenBank/DDBJ databases">
        <title>Complete genome sequence of Corynebacterium atypicum DSM 44849: identifiction of the mycolic acid biosynthesis genes.</title>
        <authorList>
            <person name="Tippelt A."/>
            <person name="Mollmann S."/>
            <person name="Albersmeier A."/>
            <person name="Jaenicke S."/>
            <person name="Ruckert C."/>
            <person name="Tauch A."/>
        </authorList>
    </citation>
    <scope>NUCLEOTIDE SEQUENCE [LARGE SCALE GENOMIC DNA]</scope>
    <source>
        <strain evidence="15 16">R2070</strain>
    </source>
</reference>
<dbReference type="InterPro" id="IPR013264">
    <property type="entry name" value="DNAG_N"/>
</dbReference>
<sequence length="637" mass="71007">MAKGRIPERDIQAIRERTPIEEVVGEYVQLKPGGTDSLKGLSPFKDERTPSFHVRPNRGYFHCFSTGKGGDVFTFLMEMEHLTFPEAVEVCAEKIGYQINYEGGTTGRREPPGTRQRLIAANRAAHEFYRAQLETAEAAVARDFLLKRGFSRAQIYDFECGYAPGGWDTLTKNLLRRGFDIDTLTSAGLSRIGRRGPIDMFSRRLVWPIKNMSGDVIGFGARKLFEDDRMGKYMNTPNTMLYDKSKVLFGLDQAKKSIAAGHQAVVVEGYTDVMAMHAAGVTTAVASCGTAFGEEHLQVLRRLLLDDSYFRGELIYTFDGDEAGQKAALRAFAGDQKFTGQSFVAVAPDGMDPCDLRLERGDAALRDLVADRVPMFEFVVRSLLGKYSLDTPEGRLQALRRTVPVVAGIHDQALRGVYARQLAGWVGWADTDDVVAQVNREARRPQQPQREHRARCFKNDEAQAVSGVAALPLPDPKSPNLWPQRETLKLALQYPDLAGSYFDGLEEAAFTHPAYQAIRQAIAAVGGCQQAHSGVGWIAKVSDQMTDLTGRGLVSELAVEEFHVPEEKLERYADSVLSRLQETEIGNEIARLKGKLQRMRPSDDERAYNSLFVDLVALEQARRELYDRAFPRRGLID</sequence>
<keyword evidence="8 13" id="KW-0862">Zinc</keyword>
<dbReference type="SUPFAM" id="SSF57783">
    <property type="entry name" value="Zinc beta-ribbon"/>
    <property type="match status" value="1"/>
</dbReference>
<keyword evidence="1 12" id="KW-0240">DNA-directed RNA polymerase</keyword>
<protein>
    <recommendedName>
        <fullName evidence="12 13">DNA primase</fullName>
        <ecNumber evidence="12">2.7.7.101</ecNumber>
    </recommendedName>
</protein>
<dbReference type="PROSITE" id="PS50880">
    <property type="entry name" value="TOPRIM"/>
    <property type="match status" value="1"/>
</dbReference>
<proteinExistence type="inferred from homology"/>
<dbReference type="InterPro" id="IPR019475">
    <property type="entry name" value="DNA_primase_DnaB-bd"/>
</dbReference>
<keyword evidence="4 12" id="KW-0548">Nucleotidyltransferase</keyword>
<dbReference type="Proteomes" id="UP000028504">
    <property type="component" value="Chromosome"/>
</dbReference>
<dbReference type="RefSeq" id="WP_038606292.1">
    <property type="nucleotide sequence ID" value="NZ_CP008944.1"/>
</dbReference>
<comment type="function">
    <text evidence="12 13">RNA polymerase that catalyzes the synthesis of short RNA molecules used as primers for DNA polymerase during DNA replication.</text>
</comment>
<evidence type="ECO:0000313" key="15">
    <source>
        <dbReference type="EMBL" id="AIG64495.1"/>
    </source>
</evidence>
<dbReference type="InterPro" id="IPR034151">
    <property type="entry name" value="TOPRIM_DnaG_bac"/>
</dbReference>
<evidence type="ECO:0000256" key="10">
    <source>
        <dbReference type="ARBA" id="ARBA00023125"/>
    </source>
</evidence>
<keyword evidence="9" id="KW-0460">Magnesium</keyword>
<evidence type="ECO:0000256" key="6">
    <source>
        <dbReference type="ARBA" id="ARBA00022723"/>
    </source>
</evidence>
<dbReference type="PANTHER" id="PTHR30313:SF2">
    <property type="entry name" value="DNA PRIMASE"/>
    <property type="match status" value="1"/>
</dbReference>
<comment type="catalytic activity">
    <reaction evidence="12">
        <text>ssDNA + n NTP = ssDNA/pppN(pN)n-1 hybrid + (n-1) diphosphate.</text>
        <dbReference type="EC" id="2.7.7.101"/>
    </reaction>
</comment>
<evidence type="ECO:0000256" key="8">
    <source>
        <dbReference type="ARBA" id="ARBA00022833"/>
    </source>
</evidence>
<keyword evidence="3 12" id="KW-0808">Transferase</keyword>
<evidence type="ECO:0000256" key="12">
    <source>
        <dbReference type="HAMAP-Rule" id="MF_00974"/>
    </source>
</evidence>
<dbReference type="InterPro" id="IPR050219">
    <property type="entry name" value="DnaG_primase"/>
</dbReference>
<organism evidence="15 16">
    <name type="scientific">Corynebacterium atypicum</name>
    <dbReference type="NCBI Taxonomy" id="191610"/>
    <lineage>
        <taxon>Bacteria</taxon>
        <taxon>Bacillati</taxon>
        <taxon>Actinomycetota</taxon>
        <taxon>Actinomycetes</taxon>
        <taxon>Mycobacteriales</taxon>
        <taxon>Corynebacteriaceae</taxon>
        <taxon>Corynebacterium</taxon>
    </lineage>
</organism>
<evidence type="ECO:0000256" key="3">
    <source>
        <dbReference type="ARBA" id="ARBA00022679"/>
    </source>
</evidence>
<keyword evidence="16" id="KW-1185">Reference proteome</keyword>
<dbReference type="Pfam" id="PF01807">
    <property type="entry name" value="Zn_ribbon_DnaG"/>
    <property type="match status" value="1"/>
</dbReference>
<evidence type="ECO:0000256" key="11">
    <source>
        <dbReference type="ARBA" id="ARBA00023163"/>
    </source>
</evidence>
<dbReference type="SMART" id="SM00400">
    <property type="entry name" value="ZnF_CHCC"/>
    <property type="match status" value="1"/>
</dbReference>
<dbReference type="Pfam" id="PF08275">
    <property type="entry name" value="DNAG_N"/>
    <property type="match status" value="1"/>
</dbReference>
<evidence type="ECO:0000256" key="5">
    <source>
        <dbReference type="ARBA" id="ARBA00022705"/>
    </source>
</evidence>
<dbReference type="InterPro" id="IPR016136">
    <property type="entry name" value="DNA_helicase_N/primase_C"/>
</dbReference>
<dbReference type="InterPro" id="IPR002694">
    <property type="entry name" value="Znf_CHC2"/>
</dbReference>
<keyword evidence="5 12" id="KW-0235">DNA replication</keyword>
<accession>A0ABN4DDG4</accession>
<dbReference type="Gene3D" id="3.90.580.10">
    <property type="entry name" value="Zinc finger, CHC2-type domain"/>
    <property type="match status" value="1"/>
</dbReference>
<dbReference type="HAMAP" id="MF_00974">
    <property type="entry name" value="DNA_primase_DnaG"/>
    <property type="match status" value="1"/>
</dbReference>
<feature type="domain" description="Toprim" evidence="14">
    <location>
        <begin position="262"/>
        <end position="348"/>
    </location>
</feature>
<evidence type="ECO:0000256" key="13">
    <source>
        <dbReference type="PIRNR" id="PIRNR002811"/>
    </source>
</evidence>
<dbReference type="NCBIfam" id="TIGR01391">
    <property type="entry name" value="dnaG"/>
    <property type="match status" value="1"/>
</dbReference>
<dbReference type="EC" id="2.7.7.101" evidence="12"/>
<dbReference type="SMART" id="SM00766">
    <property type="entry name" value="DnaG_DnaB_bind"/>
    <property type="match status" value="1"/>
</dbReference>
<evidence type="ECO:0000313" key="16">
    <source>
        <dbReference type="Proteomes" id="UP000028504"/>
    </source>
</evidence>
<dbReference type="InterPro" id="IPR037068">
    <property type="entry name" value="DNA_primase_core_N_sf"/>
</dbReference>
<keyword evidence="10 12" id="KW-0238">DNA-binding</keyword>